<accession>A0ABW5G1T2</accession>
<evidence type="ECO:0000256" key="2">
    <source>
        <dbReference type="ARBA" id="ARBA00023125"/>
    </source>
</evidence>
<feature type="region of interest" description="Disordered" evidence="4">
    <location>
        <begin position="219"/>
        <end position="238"/>
    </location>
</feature>
<keyword evidence="7" id="KW-1185">Reference proteome</keyword>
<organism evidence="6 7">
    <name type="scientific">Amycolatopsis pigmentata</name>
    <dbReference type="NCBI Taxonomy" id="450801"/>
    <lineage>
        <taxon>Bacteria</taxon>
        <taxon>Bacillati</taxon>
        <taxon>Actinomycetota</taxon>
        <taxon>Actinomycetes</taxon>
        <taxon>Pseudonocardiales</taxon>
        <taxon>Pseudonocardiaceae</taxon>
        <taxon>Amycolatopsis</taxon>
    </lineage>
</organism>
<dbReference type="SMART" id="SM00895">
    <property type="entry name" value="FCD"/>
    <property type="match status" value="1"/>
</dbReference>
<name>A0ABW5G1T2_9PSEU</name>
<evidence type="ECO:0000256" key="4">
    <source>
        <dbReference type="SAM" id="MobiDB-lite"/>
    </source>
</evidence>
<dbReference type="SUPFAM" id="SSF48008">
    <property type="entry name" value="GntR ligand-binding domain-like"/>
    <property type="match status" value="1"/>
</dbReference>
<dbReference type="SUPFAM" id="SSF46785">
    <property type="entry name" value="Winged helix' DNA-binding domain"/>
    <property type="match status" value="1"/>
</dbReference>
<evidence type="ECO:0000313" key="7">
    <source>
        <dbReference type="Proteomes" id="UP001597417"/>
    </source>
</evidence>
<dbReference type="SMART" id="SM00345">
    <property type="entry name" value="HTH_GNTR"/>
    <property type="match status" value="1"/>
</dbReference>
<comment type="caution">
    <text evidence="6">The sequence shown here is derived from an EMBL/GenBank/DDBJ whole genome shotgun (WGS) entry which is preliminary data.</text>
</comment>
<dbReference type="CDD" id="cd07377">
    <property type="entry name" value="WHTH_GntR"/>
    <property type="match status" value="1"/>
</dbReference>
<reference evidence="7" key="1">
    <citation type="journal article" date="2019" name="Int. J. Syst. Evol. Microbiol.">
        <title>The Global Catalogue of Microorganisms (GCM) 10K type strain sequencing project: providing services to taxonomists for standard genome sequencing and annotation.</title>
        <authorList>
            <consortium name="The Broad Institute Genomics Platform"/>
            <consortium name="The Broad Institute Genome Sequencing Center for Infectious Disease"/>
            <person name="Wu L."/>
            <person name="Ma J."/>
        </authorList>
    </citation>
    <scope>NUCLEOTIDE SEQUENCE [LARGE SCALE GENOMIC DNA]</scope>
    <source>
        <strain evidence="7">CGMCC 4.7645</strain>
    </source>
</reference>
<dbReference type="PRINTS" id="PR00035">
    <property type="entry name" value="HTHGNTR"/>
</dbReference>
<dbReference type="PROSITE" id="PS50949">
    <property type="entry name" value="HTH_GNTR"/>
    <property type="match status" value="1"/>
</dbReference>
<dbReference type="Pfam" id="PF00392">
    <property type="entry name" value="GntR"/>
    <property type="match status" value="1"/>
</dbReference>
<dbReference type="InterPro" id="IPR036388">
    <property type="entry name" value="WH-like_DNA-bd_sf"/>
</dbReference>
<evidence type="ECO:0000256" key="1">
    <source>
        <dbReference type="ARBA" id="ARBA00023015"/>
    </source>
</evidence>
<keyword evidence="3" id="KW-0804">Transcription</keyword>
<evidence type="ECO:0000259" key="5">
    <source>
        <dbReference type="PROSITE" id="PS50949"/>
    </source>
</evidence>
<dbReference type="Gene3D" id="1.20.120.530">
    <property type="entry name" value="GntR ligand-binding domain-like"/>
    <property type="match status" value="1"/>
</dbReference>
<evidence type="ECO:0000313" key="6">
    <source>
        <dbReference type="EMBL" id="MFD2420101.1"/>
    </source>
</evidence>
<dbReference type="EMBL" id="JBHUKR010000017">
    <property type="protein sequence ID" value="MFD2420101.1"/>
    <property type="molecule type" value="Genomic_DNA"/>
</dbReference>
<evidence type="ECO:0000256" key="3">
    <source>
        <dbReference type="ARBA" id="ARBA00023163"/>
    </source>
</evidence>
<keyword evidence="2" id="KW-0238">DNA-binding</keyword>
<dbReference type="Gene3D" id="1.10.10.10">
    <property type="entry name" value="Winged helix-like DNA-binding domain superfamily/Winged helix DNA-binding domain"/>
    <property type="match status" value="1"/>
</dbReference>
<dbReference type="InterPro" id="IPR011711">
    <property type="entry name" value="GntR_C"/>
</dbReference>
<dbReference type="InterPro" id="IPR008920">
    <property type="entry name" value="TF_FadR/GntR_C"/>
</dbReference>
<dbReference type="PANTHER" id="PTHR43537">
    <property type="entry name" value="TRANSCRIPTIONAL REGULATOR, GNTR FAMILY"/>
    <property type="match status" value="1"/>
</dbReference>
<sequence>MMTIESEEAGDFSLRVGRVAAPLREQAAEVIRRAILEFHFKPGQRLIERELIERTGVSRTTIREVLRQLAAEGLVATIPQKGMVVVSLTEEEVADLYEVRALLESCVGRRFAERATDEQVKALREGFKELSRLLKGAKDIQERLDAKDRFYALMLDGAGSAELRSLLGSLQDRVRLMRARSLSQPGRVQKTLKEIQAIVEAIEARDPDAAAAASERHVMSAARAAETPHTSPAEATAH</sequence>
<dbReference type="Proteomes" id="UP001597417">
    <property type="component" value="Unassembled WGS sequence"/>
</dbReference>
<dbReference type="InterPro" id="IPR036390">
    <property type="entry name" value="WH_DNA-bd_sf"/>
</dbReference>
<gene>
    <name evidence="6" type="ORF">ACFSXZ_27605</name>
</gene>
<dbReference type="RefSeq" id="WP_378268132.1">
    <property type="nucleotide sequence ID" value="NZ_JBHUKR010000017.1"/>
</dbReference>
<feature type="domain" description="HTH gntR-type" evidence="5">
    <location>
        <begin position="21"/>
        <end position="88"/>
    </location>
</feature>
<proteinExistence type="predicted"/>
<dbReference type="Pfam" id="PF07729">
    <property type="entry name" value="FCD"/>
    <property type="match status" value="1"/>
</dbReference>
<keyword evidence="1" id="KW-0805">Transcription regulation</keyword>
<dbReference type="PANTHER" id="PTHR43537:SF24">
    <property type="entry name" value="GLUCONATE OPERON TRANSCRIPTIONAL REPRESSOR"/>
    <property type="match status" value="1"/>
</dbReference>
<dbReference type="InterPro" id="IPR000524">
    <property type="entry name" value="Tscrpt_reg_HTH_GntR"/>
</dbReference>
<protein>
    <submittedName>
        <fullName evidence="6">GntR family transcriptional regulator</fullName>
    </submittedName>
</protein>